<comment type="subunit">
    <text evidence="7">Interacts with UvrB in an incision complex.</text>
</comment>
<proteinExistence type="inferred from homology"/>
<dbReference type="InterPro" id="IPR038476">
    <property type="entry name" value="UvrC_RNase_H_dom_sf"/>
</dbReference>
<dbReference type="Gene3D" id="4.10.860.10">
    <property type="entry name" value="UVR domain"/>
    <property type="match status" value="1"/>
</dbReference>
<comment type="caution">
    <text evidence="11">The sequence shown here is derived from an EMBL/GenBank/DDBJ whole genome shotgun (WGS) entry which is preliminary data.</text>
</comment>
<dbReference type="GO" id="GO:0003677">
    <property type="term" value="F:DNA binding"/>
    <property type="evidence" value="ECO:0007669"/>
    <property type="project" value="UniProtKB-UniRule"/>
</dbReference>
<feature type="domain" description="UVR" evidence="8">
    <location>
        <begin position="207"/>
        <end position="242"/>
    </location>
</feature>
<organism evidence="11 12">
    <name type="scientific">Longimonas halophila</name>
    <dbReference type="NCBI Taxonomy" id="1469170"/>
    <lineage>
        <taxon>Bacteria</taxon>
        <taxon>Pseudomonadati</taxon>
        <taxon>Rhodothermota</taxon>
        <taxon>Rhodothermia</taxon>
        <taxon>Rhodothermales</taxon>
        <taxon>Salisaetaceae</taxon>
        <taxon>Longimonas</taxon>
    </lineage>
</organism>
<evidence type="ECO:0000256" key="3">
    <source>
        <dbReference type="ARBA" id="ARBA00022769"/>
    </source>
</evidence>
<evidence type="ECO:0000259" key="8">
    <source>
        <dbReference type="PROSITE" id="PS50151"/>
    </source>
</evidence>
<dbReference type="Gene3D" id="3.30.420.340">
    <property type="entry name" value="UvrC, RNAse H endonuclease domain"/>
    <property type="match status" value="1"/>
</dbReference>
<keyword evidence="12" id="KW-1185">Reference proteome</keyword>
<dbReference type="SUPFAM" id="SSF47781">
    <property type="entry name" value="RuvA domain 2-like"/>
    <property type="match status" value="1"/>
</dbReference>
<dbReference type="PROSITE" id="PS50165">
    <property type="entry name" value="UVRC"/>
    <property type="match status" value="1"/>
</dbReference>
<keyword evidence="5 7" id="KW-0234">DNA repair</keyword>
<evidence type="ECO:0000259" key="9">
    <source>
        <dbReference type="PROSITE" id="PS50164"/>
    </source>
</evidence>
<name>A0A2H3NIE7_9BACT</name>
<evidence type="ECO:0000256" key="6">
    <source>
        <dbReference type="ARBA" id="ARBA00023236"/>
    </source>
</evidence>
<evidence type="ECO:0000256" key="1">
    <source>
        <dbReference type="ARBA" id="ARBA00022490"/>
    </source>
</evidence>
<dbReference type="Pfam" id="PF22920">
    <property type="entry name" value="UvrC_RNaseH"/>
    <property type="match status" value="1"/>
</dbReference>
<dbReference type="HAMAP" id="MF_00203">
    <property type="entry name" value="UvrC"/>
    <property type="match status" value="1"/>
</dbReference>
<dbReference type="PANTHER" id="PTHR30562">
    <property type="entry name" value="UVRC/OXIDOREDUCTASE"/>
    <property type="match status" value="1"/>
</dbReference>
<dbReference type="InterPro" id="IPR036876">
    <property type="entry name" value="UVR_dom_sf"/>
</dbReference>
<dbReference type="InterPro" id="IPR001943">
    <property type="entry name" value="UVR_dom"/>
</dbReference>
<dbReference type="Gene3D" id="1.10.150.20">
    <property type="entry name" value="5' to 3' exonuclease, C-terminal subdomain"/>
    <property type="match status" value="1"/>
</dbReference>
<dbReference type="SUPFAM" id="SSF82771">
    <property type="entry name" value="GIY-YIG endonuclease"/>
    <property type="match status" value="1"/>
</dbReference>
<dbReference type="Pfam" id="PF14520">
    <property type="entry name" value="HHH_5"/>
    <property type="match status" value="1"/>
</dbReference>
<comment type="similarity">
    <text evidence="7">Belongs to the UvrC family.</text>
</comment>
<evidence type="ECO:0000313" key="11">
    <source>
        <dbReference type="EMBL" id="PEN05125.1"/>
    </source>
</evidence>
<dbReference type="NCBIfam" id="NF001824">
    <property type="entry name" value="PRK00558.1-5"/>
    <property type="match status" value="1"/>
</dbReference>
<dbReference type="GO" id="GO:0009432">
    <property type="term" value="P:SOS response"/>
    <property type="evidence" value="ECO:0007669"/>
    <property type="project" value="UniProtKB-UniRule"/>
</dbReference>
<evidence type="ECO:0000256" key="2">
    <source>
        <dbReference type="ARBA" id="ARBA00022763"/>
    </source>
</evidence>
<evidence type="ECO:0000313" key="12">
    <source>
        <dbReference type="Proteomes" id="UP000221024"/>
    </source>
</evidence>
<dbReference type="RefSeq" id="WP_098063266.1">
    <property type="nucleotide sequence ID" value="NZ_PDEP01000016.1"/>
</dbReference>
<evidence type="ECO:0000259" key="10">
    <source>
        <dbReference type="PROSITE" id="PS50165"/>
    </source>
</evidence>
<dbReference type="GO" id="GO:0009381">
    <property type="term" value="F:excinuclease ABC activity"/>
    <property type="evidence" value="ECO:0007669"/>
    <property type="project" value="UniProtKB-UniRule"/>
</dbReference>
<gene>
    <name evidence="7" type="primary">uvrC</name>
    <name evidence="11" type="ORF">CRI93_13910</name>
</gene>
<dbReference type="CDD" id="cd10434">
    <property type="entry name" value="GIY-YIG_UvrC_Cho"/>
    <property type="match status" value="1"/>
</dbReference>
<dbReference type="InterPro" id="IPR004791">
    <property type="entry name" value="UvrC"/>
</dbReference>
<comment type="subcellular location">
    <subcellularLocation>
        <location evidence="7">Cytoplasm</location>
    </subcellularLocation>
</comment>
<dbReference type="SMART" id="SM00465">
    <property type="entry name" value="GIYc"/>
    <property type="match status" value="1"/>
</dbReference>
<dbReference type="EMBL" id="PDEP01000016">
    <property type="protein sequence ID" value="PEN05125.1"/>
    <property type="molecule type" value="Genomic_DNA"/>
</dbReference>
<feature type="domain" description="UvrC family homology region profile" evidence="10">
    <location>
        <begin position="266"/>
        <end position="496"/>
    </location>
</feature>
<keyword evidence="3 7" id="KW-0228">DNA excision</keyword>
<dbReference type="GO" id="GO:0009380">
    <property type="term" value="C:excinuclease repair complex"/>
    <property type="evidence" value="ECO:0007669"/>
    <property type="project" value="InterPro"/>
</dbReference>
<keyword evidence="2 7" id="KW-0227">DNA damage</keyword>
<dbReference type="PROSITE" id="PS50151">
    <property type="entry name" value="UVR"/>
    <property type="match status" value="1"/>
</dbReference>
<keyword evidence="4 7" id="KW-0267">Excision nuclease</keyword>
<protein>
    <recommendedName>
        <fullName evidence="7">UvrABC system protein C</fullName>
        <shortName evidence="7">Protein UvrC</shortName>
    </recommendedName>
    <alternativeName>
        <fullName evidence="7">Excinuclease ABC subunit C</fullName>
    </alternativeName>
</protein>
<evidence type="ECO:0000256" key="5">
    <source>
        <dbReference type="ARBA" id="ARBA00023204"/>
    </source>
</evidence>
<dbReference type="SUPFAM" id="SSF46600">
    <property type="entry name" value="C-terminal UvrC-binding domain of UvrB"/>
    <property type="match status" value="1"/>
</dbReference>
<dbReference type="InterPro" id="IPR047296">
    <property type="entry name" value="GIY-YIG_UvrC_Cho"/>
</dbReference>
<keyword evidence="6 7" id="KW-0742">SOS response</keyword>
<dbReference type="Gene3D" id="3.40.1440.10">
    <property type="entry name" value="GIY-YIG endonuclease"/>
    <property type="match status" value="1"/>
</dbReference>
<dbReference type="Pfam" id="PF01541">
    <property type="entry name" value="GIY-YIG"/>
    <property type="match status" value="1"/>
</dbReference>
<dbReference type="OrthoDB" id="9804933at2"/>
<dbReference type="Pfam" id="PF08459">
    <property type="entry name" value="UvrC_RNaseH_dom"/>
    <property type="match status" value="1"/>
</dbReference>
<dbReference type="InterPro" id="IPR035901">
    <property type="entry name" value="GIY-YIG_endonuc_sf"/>
</dbReference>
<dbReference type="FunFam" id="3.40.1440.10:FF:000001">
    <property type="entry name" value="UvrABC system protein C"/>
    <property type="match status" value="1"/>
</dbReference>
<dbReference type="InterPro" id="IPR001162">
    <property type="entry name" value="UvrC_RNase_H_dom"/>
</dbReference>
<feature type="domain" description="GIY-YIG" evidence="9">
    <location>
        <begin position="14"/>
        <end position="93"/>
    </location>
</feature>
<accession>A0A2H3NIE7</accession>
<dbReference type="PANTHER" id="PTHR30562:SF1">
    <property type="entry name" value="UVRABC SYSTEM PROTEIN C"/>
    <property type="match status" value="1"/>
</dbReference>
<evidence type="ECO:0000256" key="4">
    <source>
        <dbReference type="ARBA" id="ARBA00022881"/>
    </source>
</evidence>
<dbReference type="Pfam" id="PF02151">
    <property type="entry name" value="UVR"/>
    <property type="match status" value="1"/>
</dbReference>
<dbReference type="InterPro" id="IPR050066">
    <property type="entry name" value="UvrABC_protein_C"/>
</dbReference>
<evidence type="ECO:0000256" key="7">
    <source>
        <dbReference type="HAMAP-Rule" id="MF_00203"/>
    </source>
</evidence>
<dbReference type="InterPro" id="IPR000305">
    <property type="entry name" value="GIY-YIG_endonuc"/>
</dbReference>
<dbReference type="GO" id="GO:0006289">
    <property type="term" value="P:nucleotide-excision repair"/>
    <property type="evidence" value="ECO:0007669"/>
    <property type="project" value="UniProtKB-UniRule"/>
</dbReference>
<keyword evidence="1 7" id="KW-0963">Cytoplasm</keyword>
<dbReference type="InterPro" id="IPR010994">
    <property type="entry name" value="RuvA_2-like"/>
</dbReference>
<reference evidence="11 12" key="1">
    <citation type="submission" date="2017-10" db="EMBL/GenBank/DDBJ databases">
        <title>Draft genome of Longimonas halophila.</title>
        <authorList>
            <person name="Goh K.M."/>
            <person name="Shamsir M.S."/>
            <person name="Lim S.W."/>
        </authorList>
    </citation>
    <scope>NUCLEOTIDE SEQUENCE [LARGE SCALE GENOMIC DNA]</scope>
    <source>
        <strain evidence="11 12">KCTC 42399</strain>
    </source>
</reference>
<dbReference type="AlphaFoldDB" id="A0A2H3NIE7"/>
<sequence>MTETLEKKLDHLPTEPGVYKHLDDSGSVLYVGKAKNLRTRVRSYFQQGRKRSGRIEVMVQKIADVEVIVTDTEVEALILENNLIKELQPRYNVNLRDDKTYPYICVKNERFPRVFKTRSVRNDGSKYFGPYTDVKQLNQMMDAIRSVFQLRTCKLDLSKEKVEAGKHEVCLQYHIDNCQGPCVGEQSEADYQETIDQVEQLLNGHTKALTAHLKEQMEAASANLDFEEAARLRDQIQALETYSEQQKIVSQDFEDRDIFGLHVDREEGVGCGTLFRVREGKMIGRRHTYLHQIEGRTDEELMLSFVEDYYASAHFYPNEVLLAVDPNDHPTQDTVPLEELLRQEKGRQVPIRVPQRGDKASLVRMACSNAKLLVNEYKLQRMKRERDRIPEAVKQLGEALQMDDLPKRIDGIDISHLGGTETVASCVVFLNGTPRKSEYRTYKIRSVEDGTPDDFKSMREVVRRRYTRMANEGGPWPDLLVVDGGKGQLSSTVTVLKELDVYGLFPVIGIAKRLEEIFRPGDPDPLYLGKDHPSLKLLQNLRNEAHRFAVTYQRKRRKKKTLRSELLDIHGIGEKTAQTLLREFGSLKQVKQADTEALAAVVGPAKAQKVVDFYREGEPAEA</sequence>
<dbReference type="GO" id="GO:0005737">
    <property type="term" value="C:cytoplasm"/>
    <property type="evidence" value="ECO:0007669"/>
    <property type="project" value="UniProtKB-SubCell"/>
</dbReference>
<dbReference type="PROSITE" id="PS50164">
    <property type="entry name" value="GIY_YIG"/>
    <property type="match status" value="1"/>
</dbReference>
<dbReference type="Proteomes" id="UP000221024">
    <property type="component" value="Unassembled WGS sequence"/>
</dbReference>
<comment type="function">
    <text evidence="7">The UvrABC repair system catalyzes the recognition and processing of DNA lesions. UvrC both incises the 5' and 3' sides of the lesion. The N-terminal half is responsible for the 3' incision and the C-terminal half is responsible for the 5' incision.</text>
</comment>
<dbReference type="NCBIfam" id="TIGR00194">
    <property type="entry name" value="uvrC"/>
    <property type="match status" value="1"/>
</dbReference>